<dbReference type="Proteomes" id="UP001604277">
    <property type="component" value="Unassembled WGS sequence"/>
</dbReference>
<evidence type="ECO:0000313" key="1">
    <source>
        <dbReference type="EMBL" id="KAL2457937.1"/>
    </source>
</evidence>
<reference evidence="2" key="1">
    <citation type="submission" date="2024-07" db="EMBL/GenBank/DDBJ databases">
        <title>Two chromosome-level genome assemblies of Korean endemic species Abeliophyllum distichum and Forsythia ovata (Oleaceae).</title>
        <authorList>
            <person name="Jang H."/>
        </authorList>
    </citation>
    <scope>NUCLEOTIDE SEQUENCE [LARGE SCALE GENOMIC DNA]</scope>
</reference>
<evidence type="ECO:0000313" key="2">
    <source>
        <dbReference type="Proteomes" id="UP001604277"/>
    </source>
</evidence>
<keyword evidence="2" id="KW-1185">Reference proteome</keyword>
<dbReference type="EMBL" id="JBFOLJ010000033">
    <property type="protein sequence ID" value="KAL2457937.1"/>
    <property type="molecule type" value="Genomic_DNA"/>
</dbReference>
<sequence>MNAGIFSAFSISLGRWKKDQYCLDEIGIGTVDFISGRVLLWCIWNDRNCIVLRSLLNLEEYRRAQISVHIDRARMASSTSIKWKPPQVGGLKLNTDVSFKLGEGGIGVGRVLRDAQGIVRCCWAASIGVIFQFFTANFLP</sequence>
<dbReference type="AlphaFoldDB" id="A0ABD1P233"/>
<protein>
    <submittedName>
        <fullName evidence="1">Ribonuclease H-like domain containing protein</fullName>
    </submittedName>
</protein>
<comment type="caution">
    <text evidence="1">The sequence shown here is derived from an EMBL/GenBank/DDBJ whole genome shotgun (WGS) entry which is preliminary data.</text>
</comment>
<organism evidence="1 2">
    <name type="scientific">Forsythia ovata</name>
    <dbReference type="NCBI Taxonomy" id="205694"/>
    <lineage>
        <taxon>Eukaryota</taxon>
        <taxon>Viridiplantae</taxon>
        <taxon>Streptophyta</taxon>
        <taxon>Embryophyta</taxon>
        <taxon>Tracheophyta</taxon>
        <taxon>Spermatophyta</taxon>
        <taxon>Magnoliopsida</taxon>
        <taxon>eudicotyledons</taxon>
        <taxon>Gunneridae</taxon>
        <taxon>Pentapetalae</taxon>
        <taxon>asterids</taxon>
        <taxon>lamiids</taxon>
        <taxon>Lamiales</taxon>
        <taxon>Oleaceae</taxon>
        <taxon>Forsythieae</taxon>
        <taxon>Forsythia</taxon>
    </lineage>
</organism>
<accession>A0ABD1P233</accession>
<name>A0ABD1P233_9LAMI</name>
<proteinExistence type="predicted"/>
<gene>
    <name evidence="1" type="ORF">Fot_55994</name>
</gene>